<dbReference type="AlphaFoldDB" id="A0A5N6KER6"/>
<keyword evidence="7 9" id="KW-0804">Transcription</keyword>
<dbReference type="InterPro" id="IPR015418">
    <property type="entry name" value="Eaf6"/>
</dbReference>
<evidence type="ECO:0000256" key="7">
    <source>
        <dbReference type="ARBA" id="ARBA00023163"/>
    </source>
</evidence>
<evidence type="ECO:0000256" key="3">
    <source>
        <dbReference type="ARBA" id="ARBA00018504"/>
    </source>
</evidence>
<comment type="subunit">
    <text evidence="9">Component of the NuA4 histone acetyltransferase complex.</text>
</comment>
<proteinExistence type="inferred from homology"/>
<dbReference type="Proteomes" id="UP000326757">
    <property type="component" value="Unassembled WGS sequence"/>
</dbReference>
<evidence type="ECO:0000256" key="2">
    <source>
        <dbReference type="ARBA" id="ARBA00010916"/>
    </source>
</evidence>
<dbReference type="EMBL" id="VIGI01000003">
    <property type="protein sequence ID" value="KAB8302243.1"/>
    <property type="molecule type" value="Genomic_DNA"/>
</dbReference>
<evidence type="ECO:0000256" key="10">
    <source>
        <dbReference type="SAM" id="Coils"/>
    </source>
</evidence>
<dbReference type="GO" id="GO:0035267">
    <property type="term" value="C:NuA4 histone acetyltransferase complex"/>
    <property type="evidence" value="ECO:0007669"/>
    <property type="project" value="UniProtKB-UniRule"/>
</dbReference>
<keyword evidence="5 9" id="KW-0805">Transcription regulation</keyword>
<dbReference type="GO" id="GO:0006325">
    <property type="term" value="P:chromatin organization"/>
    <property type="evidence" value="ECO:0007669"/>
    <property type="project" value="UniProtKB-KW"/>
</dbReference>
<organism evidence="12 13">
    <name type="scientific">Monilinia laxa</name>
    <name type="common">Brown rot fungus</name>
    <name type="synonym">Sclerotinia laxa</name>
    <dbReference type="NCBI Taxonomy" id="61186"/>
    <lineage>
        <taxon>Eukaryota</taxon>
        <taxon>Fungi</taxon>
        <taxon>Dikarya</taxon>
        <taxon>Ascomycota</taxon>
        <taxon>Pezizomycotina</taxon>
        <taxon>Leotiomycetes</taxon>
        <taxon>Helotiales</taxon>
        <taxon>Sclerotiniaceae</taxon>
        <taxon>Monilinia</taxon>
    </lineage>
</organism>
<feature type="region of interest" description="Disordered" evidence="11">
    <location>
        <begin position="187"/>
        <end position="289"/>
    </location>
</feature>
<evidence type="ECO:0000256" key="9">
    <source>
        <dbReference type="RuleBase" id="RU368022"/>
    </source>
</evidence>
<evidence type="ECO:0000313" key="12">
    <source>
        <dbReference type="EMBL" id="KAB8302243.1"/>
    </source>
</evidence>
<sequence>MLTLIEEHIHRFRHIQDRTPGTTLWHIHRRKYVYKIEFPHAKRDVSVHQILYSLAKLPVPPSKRNQDYTYCWISPLNSIPYLIQPPPTMSESVKLPTSTASNSKENHTADPTAGLPYYDETRRRLRQLLEQKRNLDRILALSEDAIYRKETEYLEDTPQGNIINGFDGYAKGAGVGGVGRGAGMGRKNAAVGGTDRPFSGSSHSWKLNVDSPVPSGASTPVAAMAPTPLSTSFQKGNGESASNHPTPTSATSGKGKKNKKMAGGDDSEAESREPTGNKKARTNFGAARK</sequence>
<dbReference type="OrthoDB" id="440324at2759"/>
<reference evidence="12 13" key="1">
    <citation type="submission" date="2019-06" db="EMBL/GenBank/DDBJ databases">
        <title>Genome Sequence of the Brown Rot Fungal Pathogen Monilinia laxa.</title>
        <authorList>
            <person name="De Miccolis Angelini R.M."/>
            <person name="Landi L."/>
            <person name="Abate D."/>
            <person name="Pollastro S."/>
            <person name="Romanazzi G."/>
            <person name="Faretra F."/>
        </authorList>
    </citation>
    <scope>NUCLEOTIDE SEQUENCE [LARGE SCALE GENOMIC DNA]</scope>
    <source>
        <strain evidence="12 13">Mlax316</strain>
    </source>
</reference>
<name>A0A5N6KER6_MONLA</name>
<keyword evidence="9" id="KW-0227">DNA damage</keyword>
<comment type="function">
    <text evidence="9">Component of the NuA4 histone acetyltransferase complex which is involved in transcriptional activation of selected genes principally by acetylation of nucleosomal histone H4 and H2A. The NuA4 complex is also involved in DNA repair.</text>
</comment>
<feature type="coiled-coil region" evidence="10">
    <location>
        <begin position="118"/>
        <end position="145"/>
    </location>
</feature>
<keyword evidence="8 9" id="KW-0539">Nucleus</keyword>
<comment type="similarity">
    <text evidence="2 9">Belongs to the EAF6 family.</text>
</comment>
<keyword evidence="13" id="KW-1185">Reference proteome</keyword>
<gene>
    <name evidence="12" type="ORF">EYC80_005686</name>
</gene>
<evidence type="ECO:0000256" key="5">
    <source>
        <dbReference type="ARBA" id="ARBA00023015"/>
    </source>
</evidence>
<feature type="compositionally biased region" description="Polar residues" evidence="11">
    <location>
        <begin position="90"/>
        <end position="103"/>
    </location>
</feature>
<comment type="caution">
    <text evidence="12">The sequence shown here is derived from an EMBL/GenBank/DDBJ whole genome shotgun (WGS) entry which is preliminary data.</text>
</comment>
<keyword evidence="9" id="KW-0234">DNA repair</keyword>
<evidence type="ECO:0000313" key="13">
    <source>
        <dbReference type="Proteomes" id="UP000326757"/>
    </source>
</evidence>
<feature type="region of interest" description="Disordered" evidence="11">
    <location>
        <begin position="90"/>
        <end position="117"/>
    </location>
</feature>
<evidence type="ECO:0000256" key="8">
    <source>
        <dbReference type="ARBA" id="ARBA00023242"/>
    </source>
</evidence>
<keyword evidence="6 10" id="KW-0175">Coiled coil</keyword>
<comment type="subcellular location">
    <subcellularLocation>
        <location evidence="1 9">Nucleus</location>
    </subcellularLocation>
</comment>
<evidence type="ECO:0000256" key="4">
    <source>
        <dbReference type="ARBA" id="ARBA00022853"/>
    </source>
</evidence>
<evidence type="ECO:0000256" key="11">
    <source>
        <dbReference type="SAM" id="MobiDB-lite"/>
    </source>
</evidence>
<keyword evidence="4 9" id="KW-0156">Chromatin regulator</keyword>
<dbReference type="Pfam" id="PF09340">
    <property type="entry name" value="NuA4"/>
    <property type="match status" value="1"/>
</dbReference>
<accession>A0A5N6KER6</accession>
<evidence type="ECO:0000256" key="6">
    <source>
        <dbReference type="ARBA" id="ARBA00023054"/>
    </source>
</evidence>
<protein>
    <recommendedName>
        <fullName evidence="3 9">Chromatin modification-related protein EAF6</fullName>
    </recommendedName>
</protein>
<dbReference type="PANTHER" id="PTHR13476">
    <property type="entry name" value="CHROMATIN MODIFICATION-RELATED PROTEIN MEAF6"/>
    <property type="match status" value="1"/>
</dbReference>
<dbReference type="GO" id="GO:0006281">
    <property type="term" value="P:DNA repair"/>
    <property type="evidence" value="ECO:0007669"/>
    <property type="project" value="UniProtKB-UniRule"/>
</dbReference>
<evidence type="ECO:0000256" key="1">
    <source>
        <dbReference type="ARBA" id="ARBA00004123"/>
    </source>
</evidence>
<dbReference type="GO" id="GO:0005634">
    <property type="term" value="C:nucleus"/>
    <property type="evidence" value="ECO:0007669"/>
    <property type="project" value="UniProtKB-SubCell"/>
</dbReference>
<feature type="compositionally biased region" description="Polar residues" evidence="11">
    <location>
        <begin position="228"/>
        <end position="252"/>
    </location>
</feature>